<comment type="subunit">
    <text evidence="1">Forms a complex composed of PxpA, PxpB and PxpC.</text>
</comment>
<dbReference type="EMBL" id="JACHDO010000001">
    <property type="protein sequence ID" value="MBB5492451.1"/>
    <property type="molecule type" value="Genomic_DNA"/>
</dbReference>
<dbReference type="InterPro" id="IPR005501">
    <property type="entry name" value="LamB/YcsF/PxpA-like"/>
</dbReference>
<dbReference type="RefSeq" id="WP_184365900.1">
    <property type="nucleotide sequence ID" value="NZ_BAAAKM010000050.1"/>
</dbReference>
<keyword evidence="1" id="KW-0547">Nucleotide-binding</keyword>
<comment type="similarity">
    <text evidence="1">Belongs to the LamB/PxpA family.</text>
</comment>
<dbReference type="Gene3D" id="3.20.20.370">
    <property type="entry name" value="Glycoside hydrolase/deacetylase"/>
    <property type="match status" value="1"/>
</dbReference>
<dbReference type="Proteomes" id="UP000579647">
    <property type="component" value="Unassembled WGS sequence"/>
</dbReference>
<dbReference type="NCBIfam" id="NF003816">
    <property type="entry name" value="PRK05406.1-5"/>
    <property type="match status" value="1"/>
</dbReference>
<keyword evidence="3" id="KW-1185">Reference proteome</keyword>
<dbReference type="GO" id="GO:0005975">
    <property type="term" value="P:carbohydrate metabolic process"/>
    <property type="evidence" value="ECO:0007669"/>
    <property type="project" value="InterPro"/>
</dbReference>
<dbReference type="PANTHER" id="PTHR30292:SF0">
    <property type="entry name" value="5-OXOPROLINASE SUBUNIT A"/>
    <property type="match status" value="1"/>
</dbReference>
<dbReference type="NCBIfam" id="NF003814">
    <property type="entry name" value="PRK05406.1-3"/>
    <property type="match status" value="1"/>
</dbReference>
<keyword evidence="1" id="KW-0378">Hydrolase</keyword>
<protein>
    <recommendedName>
        <fullName evidence="1">5-oxoprolinase subunit A</fullName>
        <shortName evidence="1">5-OPase subunit A</shortName>
        <ecNumber evidence="1">3.5.2.9</ecNumber>
    </recommendedName>
    <alternativeName>
        <fullName evidence="1">5-oxoprolinase (ATP-hydrolyzing) subunit A</fullName>
    </alternativeName>
</protein>
<dbReference type="EC" id="3.5.2.9" evidence="1"/>
<gene>
    <name evidence="1" type="primary">pxpA</name>
    <name evidence="2" type="ORF">HNR07_003588</name>
</gene>
<dbReference type="GO" id="GO:0005524">
    <property type="term" value="F:ATP binding"/>
    <property type="evidence" value="ECO:0007669"/>
    <property type="project" value="UniProtKB-UniRule"/>
</dbReference>
<dbReference type="Pfam" id="PF03746">
    <property type="entry name" value="LamB_YcsF"/>
    <property type="match status" value="1"/>
</dbReference>
<dbReference type="InterPro" id="IPR011330">
    <property type="entry name" value="Glyco_hydro/deAcase_b/a-brl"/>
</dbReference>
<organism evidence="2 3">
    <name type="scientific">Nocardiopsis metallicus</name>
    <dbReference type="NCBI Taxonomy" id="179819"/>
    <lineage>
        <taxon>Bacteria</taxon>
        <taxon>Bacillati</taxon>
        <taxon>Actinomycetota</taxon>
        <taxon>Actinomycetes</taxon>
        <taxon>Streptosporangiales</taxon>
        <taxon>Nocardiopsidaceae</taxon>
        <taxon>Nocardiopsis</taxon>
    </lineage>
</organism>
<keyword evidence="1" id="KW-0067">ATP-binding</keyword>
<dbReference type="SUPFAM" id="SSF88713">
    <property type="entry name" value="Glycoside hydrolase/deacetylase"/>
    <property type="match status" value="1"/>
</dbReference>
<reference evidence="2 3" key="1">
    <citation type="submission" date="2020-08" db="EMBL/GenBank/DDBJ databases">
        <title>Sequencing the genomes of 1000 actinobacteria strains.</title>
        <authorList>
            <person name="Klenk H.-P."/>
        </authorList>
    </citation>
    <scope>NUCLEOTIDE SEQUENCE [LARGE SCALE GENOMIC DNA]</scope>
    <source>
        <strain evidence="2 3">DSM 44598</strain>
    </source>
</reference>
<evidence type="ECO:0000256" key="1">
    <source>
        <dbReference type="HAMAP-Rule" id="MF_00691"/>
    </source>
</evidence>
<dbReference type="HAMAP" id="MF_00691">
    <property type="entry name" value="PxpA"/>
    <property type="match status" value="1"/>
</dbReference>
<sequence>MRIDLNSDLGESFGRWELGDEQALLSIVTSANVACGFHAGDPSVLRRTTAEAAARGVAVGGHVAYRDLAGFGRRFVDVPPAELTDEVLYQLGALSSFTALTGDRIRYVKPHGALYNAIVHHEDQAAAVVEAVRAFDPDLPVLGLPGSRFLEKAEKAGLRTYREAFADRAYTPQGTLVSRREPGSVLHDPEAIAARCLRIARGEPIEAVDGSEILVEADSLCVHGDSPGAVDIARAVADLLRARGVTIAPFTADPSAPASFTTAPSTSA</sequence>
<accession>A0A840WHH1</accession>
<proteinExistence type="inferred from homology"/>
<comment type="caution">
    <text evidence="2">The sequence shown here is derived from an EMBL/GenBank/DDBJ whole genome shotgun (WGS) entry which is preliminary data.</text>
</comment>
<dbReference type="CDD" id="cd10787">
    <property type="entry name" value="LamB_YcsF_like"/>
    <property type="match status" value="1"/>
</dbReference>
<dbReference type="GO" id="GO:0017168">
    <property type="term" value="F:5-oxoprolinase (ATP-hydrolyzing) activity"/>
    <property type="evidence" value="ECO:0007669"/>
    <property type="project" value="UniProtKB-UniRule"/>
</dbReference>
<dbReference type="AlphaFoldDB" id="A0A840WHH1"/>
<dbReference type="PANTHER" id="PTHR30292">
    <property type="entry name" value="UNCHARACTERIZED PROTEIN YBGL-RELATED"/>
    <property type="match status" value="1"/>
</dbReference>
<evidence type="ECO:0000313" key="3">
    <source>
        <dbReference type="Proteomes" id="UP000579647"/>
    </source>
</evidence>
<name>A0A840WHH1_9ACTN</name>
<comment type="function">
    <text evidence="1">Catalyzes the cleavage of 5-oxoproline to form L-glutamate coupled to the hydrolysis of ATP to ADP and inorganic phosphate.</text>
</comment>
<evidence type="ECO:0000313" key="2">
    <source>
        <dbReference type="EMBL" id="MBB5492451.1"/>
    </source>
</evidence>
<comment type="catalytic activity">
    <reaction evidence="1">
        <text>5-oxo-L-proline + ATP + 2 H2O = L-glutamate + ADP + phosphate + H(+)</text>
        <dbReference type="Rhea" id="RHEA:10348"/>
        <dbReference type="ChEBI" id="CHEBI:15377"/>
        <dbReference type="ChEBI" id="CHEBI:15378"/>
        <dbReference type="ChEBI" id="CHEBI:29985"/>
        <dbReference type="ChEBI" id="CHEBI:30616"/>
        <dbReference type="ChEBI" id="CHEBI:43474"/>
        <dbReference type="ChEBI" id="CHEBI:58402"/>
        <dbReference type="ChEBI" id="CHEBI:456216"/>
        <dbReference type="EC" id="3.5.2.9"/>
    </reaction>
</comment>